<evidence type="ECO:0000313" key="2">
    <source>
        <dbReference type="Proteomes" id="UP000265618"/>
    </source>
</evidence>
<gene>
    <name evidence="1" type="ORF">KIPB_011361</name>
</gene>
<protein>
    <submittedName>
        <fullName evidence="1">Uncharacterized protein</fullName>
    </submittedName>
</protein>
<dbReference type="AlphaFoldDB" id="A0A9K3GM88"/>
<reference evidence="1 2" key="1">
    <citation type="journal article" date="2018" name="PLoS ONE">
        <title>The draft genome of Kipferlia bialata reveals reductive genome evolution in fornicate parasites.</title>
        <authorList>
            <person name="Tanifuji G."/>
            <person name="Takabayashi S."/>
            <person name="Kume K."/>
            <person name="Takagi M."/>
            <person name="Nakayama T."/>
            <person name="Kamikawa R."/>
            <person name="Inagaki Y."/>
            <person name="Hashimoto T."/>
        </authorList>
    </citation>
    <scope>NUCLEOTIDE SEQUENCE [LARGE SCALE GENOMIC DNA]</scope>
    <source>
        <strain evidence="1">NY0173</strain>
    </source>
</reference>
<dbReference type="EMBL" id="BDIP01004589">
    <property type="protein sequence ID" value="GIQ88994.1"/>
    <property type="molecule type" value="Genomic_DNA"/>
</dbReference>
<evidence type="ECO:0000313" key="1">
    <source>
        <dbReference type="EMBL" id="GIQ88994.1"/>
    </source>
</evidence>
<feature type="non-terminal residue" evidence="1">
    <location>
        <position position="78"/>
    </location>
</feature>
<comment type="caution">
    <text evidence="1">The sequence shown here is derived from an EMBL/GenBank/DDBJ whole genome shotgun (WGS) entry which is preliminary data.</text>
</comment>
<name>A0A9K3GM88_9EUKA</name>
<organism evidence="1 2">
    <name type="scientific">Kipferlia bialata</name>
    <dbReference type="NCBI Taxonomy" id="797122"/>
    <lineage>
        <taxon>Eukaryota</taxon>
        <taxon>Metamonada</taxon>
        <taxon>Carpediemonas-like organisms</taxon>
        <taxon>Kipferlia</taxon>
    </lineage>
</organism>
<proteinExistence type="predicted"/>
<dbReference type="Proteomes" id="UP000265618">
    <property type="component" value="Unassembled WGS sequence"/>
</dbReference>
<sequence>CTSEQCFYDYTTKKCESGAFHDCPDNGGCIETSPQHCQCKTGCNYDYQTGTCHAFHVDVCGSDKECGMKNGKCTCVKK</sequence>
<keyword evidence="2" id="KW-1185">Reference proteome</keyword>
<accession>A0A9K3GM88</accession>